<keyword evidence="2" id="KW-0067">ATP-binding</keyword>
<gene>
    <name evidence="5" type="ORF">LCGC14_3123740</name>
</gene>
<dbReference type="GO" id="GO:0003677">
    <property type="term" value="F:DNA binding"/>
    <property type="evidence" value="ECO:0007669"/>
    <property type="project" value="UniProtKB-KW"/>
</dbReference>
<evidence type="ECO:0000256" key="1">
    <source>
        <dbReference type="ARBA" id="ARBA00022741"/>
    </source>
</evidence>
<evidence type="ECO:0000313" key="5">
    <source>
        <dbReference type="EMBL" id="KKK50565.1"/>
    </source>
</evidence>
<dbReference type="EMBL" id="LAZR01067957">
    <property type="protein sequence ID" value="KKK50565.1"/>
    <property type="molecule type" value="Genomic_DNA"/>
</dbReference>
<dbReference type="GO" id="GO:0005524">
    <property type="term" value="F:ATP binding"/>
    <property type="evidence" value="ECO:0007669"/>
    <property type="project" value="UniProtKB-KW"/>
</dbReference>
<evidence type="ECO:0000256" key="2">
    <source>
        <dbReference type="ARBA" id="ARBA00022840"/>
    </source>
</evidence>
<feature type="non-terminal residue" evidence="5">
    <location>
        <position position="158"/>
    </location>
</feature>
<dbReference type="PANTHER" id="PTHR30580">
    <property type="entry name" value="PRIMOSOMAL PROTEIN N"/>
    <property type="match status" value="1"/>
</dbReference>
<evidence type="ECO:0000256" key="3">
    <source>
        <dbReference type="ARBA" id="ARBA00023125"/>
    </source>
</evidence>
<dbReference type="InterPro" id="IPR042115">
    <property type="entry name" value="PriA_3primeBD_sf"/>
</dbReference>
<protein>
    <recommendedName>
        <fullName evidence="4">Primosomal protein N' 3' DNA-binding domain-containing protein</fullName>
    </recommendedName>
</protein>
<dbReference type="PANTHER" id="PTHR30580:SF0">
    <property type="entry name" value="PRIMOSOMAL PROTEIN N"/>
    <property type="match status" value="1"/>
</dbReference>
<dbReference type="GO" id="GO:0006310">
    <property type="term" value="P:DNA recombination"/>
    <property type="evidence" value="ECO:0007669"/>
    <property type="project" value="TreeGrafter"/>
</dbReference>
<dbReference type="Gene3D" id="3.40.1440.60">
    <property type="entry name" value="PriA, 3(prime) DNA-binding domain"/>
    <property type="match status" value="1"/>
</dbReference>
<keyword evidence="1" id="KW-0547">Nucleotide-binding</keyword>
<name>A0A0F8WQF2_9ZZZZ</name>
<keyword evidence="3" id="KW-0238">DNA-binding</keyword>
<dbReference type="GO" id="GO:0006270">
    <property type="term" value="P:DNA replication initiation"/>
    <property type="evidence" value="ECO:0007669"/>
    <property type="project" value="TreeGrafter"/>
</dbReference>
<dbReference type="GO" id="GO:0006302">
    <property type="term" value="P:double-strand break repair"/>
    <property type="evidence" value="ECO:0007669"/>
    <property type="project" value="TreeGrafter"/>
</dbReference>
<dbReference type="InterPro" id="IPR041222">
    <property type="entry name" value="PriA_3primeBD"/>
</dbReference>
<reference evidence="5" key="1">
    <citation type="journal article" date="2015" name="Nature">
        <title>Complex archaea that bridge the gap between prokaryotes and eukaryotes.</title>
        <authorList>
            <person name="Spang A."/>
            <person name="Saw J.H."/>
            <person name="Jorgensen S.L."/>
            <person name="Zaremba-Niedzwiedzka K."/>
            <person name="Martijn J."/>
            <person name="Lind A.E."/>
            <person name="van Eijk R."/>
            <person name="Schleper C."/>
            <person name="Guy L."/>
            <person name="Ettema T.J."/>
        </authorList>
    </citation>
    <scope>NUCLEOTIDE SEQUENCE</scope>
</reference>
<accession>A0A0F8WQF2</accession>
<evidence type="ECO:0000259" key="4">
    <source>
        <dbReference type="Pfam" id="PF17764"/>
    </source>
</evidence>
<proteinExistence type="predicted"/>
<comment type="caution">
    <text evidence="5">The sequence shown here is derived from an EMBL/GenBank/DDBJ whole genome shotgun (WGS) entry which is preliminary data.</text>
</comment>
<dbReference type="GO" id="GO:0043138">
    <property type="term" value="F:3'-5' DNA helicase activity"/>
    <property type="evidence" value="ECO:0007669"/>
    <property type="project" value="TreeGrafter"/>
</dbReference>
<sequence length="158" mass="17479">MQQLFKQPEEAAPTGRVVGLAVAANVYGTFDYLWPDALGQPVRGQRVRVPFGRGNRKLTAVVVDTDRPAGRKKLKAVAEVVDPESLFDDVLWQLGQWITEYYLTPPGMALAAMIPSAVGRHAPKMETVVFLTSEPADWPHRLGALQKRVLDELLEACK</sequence>
<dbReference type="Pfam" id="PF17764">
    <property type="entry name" value="PriA_3primeBD"/>
    <property type="match status" value="1"/>
</dbReference>
<feature type="domain" description="Primosomal protein N' 3' DNA-binding" evidence="4">
    <location>
        <begin position="21"/>
        <end position="115"/>
    </location>
</feature>
<dbReference type="AlphaFoldDB" id="A0A0F8WQF2"/>
<organism evidence="5">
    <name type="scientific">marine sediment metagenome</name>
    <dbReference type="NCBI Taxonomy" id="412755"/>
    <lineage>
        <taxon>unclassified sequences</taxon>
        <taxon>metagenomes</taxon>
        <taxon>ecological metagenomes</taxon>
    </lineage>
</organism>